<comment type="caution">
    <text evidence="2">The sequence shown here is derived from an EMBL/GenBank/DDBJ whole genome shotgun (WGS) entry which is preliminary data.</text>
</comment>
<organism evidence="2 3">
    <name type="scientific">Sporolactobacillus spathodeae</name>
    <dbReference type="NCBI Taxonomy" id="1465502"/>
    <lineage>
        <taxon>Bacteria</taxon>
        <taxon>Bacillati</taxon>
        <taxon>Bacillota</taxon>
        <taxon>Bacilli</taxon>
        <taxon>Bacillales</taxon>
        <taxon>Sporolactobacillaceae</taxon>
        <taxon>Sporolactobacillus</taxon>
    </lineage>
</organism>
<evidence type="ECO:0000313" key="3">
    <source>
        <dbReference type="Proteomes" id="UP000823201"/>
    </source>
</evidence>
<reference evidence="2 3" key="1">
    <citation type="submission" date="2021-01" db="EMBL/GenBank/DDBJ databases">
        <title>Genomic Encyclopedia of Type Strains, Phase IV (KMG-IV): sequencing the most valuable type-strain genomes for metagenomic binning, comparative biology and taxonomic classification.</title>
        <authorList>
            <person name="Goeker M."/>
        </authorList>
    </citation>
    <scope>NUCLEOTIDE SEQUENCE [LARGE SCALE GENOMIC DNA]</scope>
    <source>
        <strain evidence="2 3">DSM 100968</strain>
    </source>
</reference>
<evidence type="ECO:0000256" key="1">
    <source>
        <dbReference type="SAM" id="MobiDB-lite"/>
    </source>
</evidence>
<dbReference type="EMBL" id="JAFBEV010000013">
    <property type="protein sequence ID" value="MBM7658215.1"/>
    <property type="molecule type" value="Genomic_DNA"/>
</dbReference>
<evidence type="ECO:0000313" key="2">
    <source>
        <dbReference type="EMBL" id="MBM7658215.1"/>
    </source>
</evidence>
<feature type="region of interest" description="Disordered" evidence="1">
    <location>
        <begin position="1"/>
        <end position="23"/>
    </location>
</feature>
<dbReference type="RefSeq" id="WP_275587807.1">
    <property type="nucleotide sequence ID" value="NZ_JAFBEV010000013.1"/>
</dbReference>
<proteinExistence type="predicted"/>
<sequence length="41" mass="4692">MSEETHGSPAASEQPEHIRCKQDLNISRVRSDIDRVVISYH</sequence>
<gene>
    <name evidence="2" type="ORF">JOC27_001668</name>
</gene>
<keyword evidence="3" id="KW-1185">Reference proteome</keyword>
<name>A0ABS2Q9U4_9BACL</name>
<dbReference type="Proteomes" id="UP000823201">
    <property type="component" value="Unassembled WGS sequence"/>
</dbReference>
<accession>A0ABS2Q9U4</accession>
<protein>
    <submittedName>
        <fullName evidence="2">Uncharacterized protein</fullName>
    </submittedName>
</protein>